<dbReference type="EC" id="1.15.1.1" evidence="2"/>
<protein>
    <recommendedName>
        <fullName evidence="2">Superoxide dismutase [Cu-Zn]</fullName>
        <ecNumber evidence="2">1.15.1.1</ecNumber>
    </recommendedName>
</protein>
<dbReference type="SMR" id="A0A3D3G434"/>
<gene>
    <name evidence="4" type="ORF">DIC32_11350</name>
</gene>
<comment type="catalytic activity">
    <reaction evidence="2">
        <text>2 superoxide + 2 H(+) = H2O2 + O2</text>
        <dbReference type="Rhea" id="RHEA:20696"/>
        <dbReference type="ChEBI" id="CHEBI:15378"/>
        <dbReference type="ChEBI" id="CHEBI:15379"/>
        <dbReference type="ChEBI" id="CHEBI:16240"/>
        <dbReference type="ChEBI" id="CHEBI:18421"/>
        <dbReference type="EC" id="1.15.1.1"/>
    </reaction>
</comment>
<accession>A0A3D3G434</accession>
<dbReference type="InterPro" id="IPR024134">
    <property type="entry name" value="SOD_Cu/Zn_/chaperone"/>
</dbReference>
<comment type="cofactor">
    <cofactor evidence="2">
        <name>Cu cation</name>
        <dbReference type="ChEBI" id="CHEBI:23378"/>
    </cofactor>
    <text evidence="2">Binds 1 copper ion per subunit.</text>
</comment>
<comment type="function">
    <text evidence="2">Destroys radicals which are normally produced within the cells and which are toxic to biological systems.</text>
</comment>
<evidence type="ECO:0000259" key="3">
    <source>
        <dbReference type="Pfam" id="PF00080"/>
    </source>
</evidence>
<comment type="cofactor">
    <cofactor evidence="2">
        <name>Zn(2+)</name>
        <dbReference type="ChEBI" id="CHEBI:29105"/>
    </cofactor>
    <text evidence="2">Binds 1 zinc ion per subunit.</text>
</comment>
<dbReference type="PROSITE" id="PS00087">
    <property type="entry name" value="SOD_CU_ZN_1"/>
    <property type="match status" value="1"/>
</dbReference>
<dbReference type="NCBIfam" id="NF007628">
    <property type="entry name" value="PRK10290.1"/>
    <property type="match status" value="1"/>
</dbReference>
<proteinExistence type="inferred from homology"/>
<reference evidence="4 5" key="1">
    <citation type="journal article" date="2018" name="Nat. Biotechnol.">
        <title>A standardized bacterial taxonomy based on genome phylogeny substantially revises the tree of life.</title>
        <authorList>
            <person name="Parks D.H."/>
            <person name="Chuvochina M."/>
            <person name="Waite D.W."/>
            <person name="Rinke C."/>
            <person name="Skarshewski A."/>
            <person name="Chaumeil P.A."/>
            <person name="Hugenholtz P."/>
        </authorList>
    </citation>
    <scope>NUCLEOTIDE SEQUENCE [LARGE SCALE GENOMIC DNA]</scope>
    <source>
        <strain evidence="4">UBA10045</strain>
    </source>
</reference>
<dbReference type="EMBL" id="DPXL01000145">
    <property type="protein sequence ID" value="HCM32002.1"/>
    <property type="molecule type" value="Genomic_DNA"/>
</dbReference>
<dbReference type="GO" id="GO:0004784">
    <property type="term" value="F:superoxide dismutase activity"/>
    <property type="evidence" value="ECO:0007669"/>
    <property type="project" value="UniProtKB-EC"/>
</dbReference>
<keyword evidence="2" id="KW-0560">Oxidoreductase</keyword>
<keyword evidence="2" id="KW-0186">Copper</keyword>
<dbReference type="PANTHER" id="PTHR10003">
    <property type="entry name" value="SUPEROXIDE DISMUTASE CU-ZN -RELATED"/>
    <property type="match status" value="1"/>
</dbReference>
<dbReference type="InterPro" id="IPR018152">
    <property type="entry name" value="SOD_Cu/Zn_BS"/>
</dbReference>
<dbReference type="PROSITE" id="PS51257">
    <property type="entry name" value="PROKAR_LIPOPROTEIN"/>
    <property type="match status" value="1"/>
</dbReference>
<comment type="caution">
    <text evidence="4">The sequence shown here is derived from an EMBL/GenBank/DDBJ whole genome shotgun (WGS) entry which is preliminary data.</text>
</comment>
<dbReference type="Proteomes" id="UP000262257">
    <property type="component" value="Unassembled WGS sequence"/>
</dbReference>
<feature type="domain" description="Superoxide dismutase copper/zinc binding" evidence="3">
    <location>
        <begin position="51"/>
        <end position="181"/>
    </location>
</feature>
<dbReference type="PROSITE" id="PS00332">
    <property type="entry name" value="SOD_CU_ZN_2"/>
    <property type="match status" value="1"/>
</dbReference>
<dbReference type="InterPro" id="IPR036423">
    <property type="entry name" value="SOD-like_Cu/Zn_dom_sf"/>
</dbReference>
<dbReference type="InterPro" id="IPR001424">
    <property type="entry name" value="SOD_Cu_Zn_dom"/>
</dbReference>
<evidence type="ECO:0000313" key="5">
    <source>
        <dbReference type="Proteomes" id="UP000262257"/>
    </source>
</evidence>
<dbReference type="Pfam" id="PF00080">
    <property type="entry name" value="Sod_Cu"/>
    <property type="match status" value="1"/>
</dbReference>
<dbReference type="RefSeq" id="WP_005018214.1">
    <property type="nucleotide sequence ID" value="NZ_BKXI01000002.1"/>
</dbReference>
<evidence type="ECO:0000256" key="2">
    <source>
        <dbReference type="RuleBase" id="RU000393"/>
    </source>
</evidence>
<comment type="similarity">
    <text evidence="1 2">Belongs to the Cu-Zn superoxide dismutase family.</text>
</comment>
<dbReference type="AlphaFoldDB" id="A0A3D3G434"/>
<dbReference type="SUPFAM" id="SSF49329">
    <property type="entry name" value="Cu,Zn superoxide dismutase-like"/>
    <property type="match status" value="1"/>
</dbReference>
<dbReference type="GO" id="GO:0005507">
    <property type="term" value="F:copper ion binding"/>
    <property type="evidence" value="ECO:0007669"/>
    <property type="project" value="InterPro"/>
</dbReference>
<name>A0A3D3G434_ACIRA</name>
<keyword evidence="2" id="KW-0862">Zinc</keyword>
<sequence>MFPSLFKVSALCALTAAVSVGCTTMDHHNSAKQQTVTVHAVSPEGVGSKIGTVTFHDSPQGLIVMTNLSSLPSGQHGFHIHERGSCEPAMKDGKMTAAQAAGGHFNPTGTGHGTPTTGHLGDLPALTVDSNGKANQTLLAPRLTLSQIQGLSVMVHAGGDNYSDHPKPLGGGGERIACGVIK</sequence>
<evidence type="ECO:0000313" key="4">
    <source>
        <dbReference type="EMBL" id="HCM32002.1"/>
    </source>
</evidence>
<evidence type="ECO:0000256" key="1">
    <source>
        <dbReference type="ARBA" id="ARBA00010457"/>
    </source>
</evidence>
<keyword evidence="2" id="KW-0479">Metal-binding</keyword>
<organism evidence="4 5">
    <name type="scientific">Acinetobacter radioresistens</name>
    <dbReference type="NCBI Taxonomy" id="40216"/>
    <lineage>
        <taxon>Bacteria</taxon>
        <taxon>Pseudomonadati</taxon>
        <taxon>Pseudomonadota</taxon>
        <taxon>Gammaproteobacteria</taxon>
        <taxon>Moraxellales</taxon>
        <taxon>Moraxellaceae</taxon>
        <taxon>Acinetobacter</taxon>
    </lineage>
</organism>
<dbReference type="Gene3D" id="2.60.40.200">
    <property type="entry name" value="Superoxide dismutase, copper/zinc binding domain"/>
    <property type="match status" value="1"/>
</dbReference>